<evidence type="ECO:0000256" key="9">
    <source>
        <dbReference type="NCBIfam" id="TIGR00187"/>
    </source>
</evidence>
<dbReference type="PROSITE" id="PS51177">
    <property type="entry name" value="LUMAZINE_BIND"/>
    <property type="match status" value="2"/>
</dbReference>
<evidence type="ECO:0000256" key="4">
    <source>
        <dbReference type="ARBA" id="ARBA00012827"/>
    </source>
</evidence>
<dbReference type="PANTHER" id="PTHR21098:SF12">
    <property type="entry name" value="RIBOFLAVIN SYNTHASE"/>
    <property type="match status" value="1"/>
</dbReference>
<evidence type="ECO:0000256" key="7">
    <source>
        <dbReference type="ARBA" id="ARBA00022679"/>
    </source>
</evidence>
<feature type="domain" description="Lumazine-binding" evidence="12">
    <location>
        <begin position="97"/>
        <end position="193"/>
    </location>
</feature>
<keyword evidence="14" id="KW-1185">Reference proteome</keyword>
<dbReference type="InterPro" id="IPR001783">
    <property type="entry name" value="Lumazine-bd"/>
</dbReference>
<evidence type="ECO:0000256" key="3">
    <source>
        <dbReference type="ARBA" id="ARBA00004887"/>
    </source>
</evidence>
<evidence type="ECO:0000256" key="5">
    <source>
        <dbReference type="ARBA" id="ARBA00013950"/>
    </source>
</evidence>
<dbReference type="CDD" id="cd00402">
    <property type="entry name" value="Riboflavin_synthase_like"/>
    <property type="match status" value="1"/>
</dbReference>
<feature type="repeat" description="Lumazine-binding" evidence="10">
    <location>
        <begin position="97"/>
        <end position="193"/>
    </location>
</feature>
<keyword evidence="6" id="KW-0686">Riboflavin biosynthesis</keyword>
<evidence type="ECO:0000313" key="14">
    <source>
        <dbReference type="Proteomes" id="UP000832097"/>
    </source>
</evidence>
<dbReference type="PIRSF" id="PIRSF000498">
    <property type="entry name" value="Riboflavin_syn_A"/>
    <property type="match status" value="1"/>
</dbReference>
<comment type="pathway">
    <text evidence="3">Cofactor biosynthesis; riboflavin biosynthesis; riboflavin from 2-hydroxy-3-oxobutyl phosphate and 5-amino-6-(D-ribitylamino)uracil: step 2/2.</text>
</comment>
<organism evidence="13 14">
    <name type="scientific">Agromyces larvae</name>
    <dbReference type="NCBI Taxonomy" id="2929802"/>
    <lineage>
        <taxon>Bacteria</taxon>
        <taxon>Bacillati</taxon>
        <taxon>Actinomycetota</taxon>
        <taxon>Actinomycetes</taxon>
        <taxon>Micrococcales</taxon>
        <taxon>Microbacteriaceae</taxon>
        <taxon>Agromyces</taxon>
    </lineage>
</organism>
<sequence length="232" mass="24058">MFTGIIEERGSVTRVERTADAARLTVRGPLAVEGVKHGDSISVSGVCLTVVDFDDASFTADVMAQTLAMSTLDDARAGLAVNLERAAKVGDRIGGHIVQGHIDGTAEVLEIRPGEAWRVIRFSLDPAHAPLVVDKGSIAVDGASLTVSAVGDDWFEVSLIPETLAATTLGERAVGDRVNIETDILARQVERMLRFDAHRSLPSSPAAPGAPAAPAAPGAPAPEPSVVEGSPA</sequence>
<accession>A0ABY4BZ19</accession>
<dbReference type="NCBIfam" id="NF006767">
    <property type="entry name" value="PRK09289.1"/>
    <property type="match status" value="1"/>
</dbReference>
<name>A0ABY4BZ19_9MICO</name>
<dbReference type="EMBL" id="CP094528">
    <property type="protein sequence ID" value="UOE44437.1"/>
    <property type="molecule type" value="Genomic_DNA"/>
</dbReference>
<gene>
    <name evidence="13" type="ORF">MTO99_01185</name>
</gene>
<evidence type="ECO:0000313" key="13">
    <source>
        <dbReference type="EMBL" id="UOE44437.1"/>
    </source>
</evidence>
<feature type="domain" description="Lumazine-binding" evidence="12">
    <location>
        <begin position="1"/>
        <end position="96"/>
    </location>
</feature>
<feature type="compositionally biased region" description="Low complexity" evidence="11">
    <location>
        <begin position="202"/>
        <end position="216"/>
    </location>
</feature>
<comment type="function">
    <text evidence="2">Catalyzes the dismutation of two molecules of 6,7-dimethyl-8-ribityllumazine, resulting in the formation of riboflavin and 5-amino-6-(D-ribitylamino)uracil.</text>
</comment>
<reference evidence="13 14" key="1">
    <citation type="submission" date="2022-03" db="EMBL/GenBank/DDBJ databases">
        <title>Mucilaginibacter sp. isolated from the gut of Protaetia brevitarsis seulensis larvae.</title>
        <authorList>
            <person name="Won M."/>
            <person name="Kim S.-J."/>
            <person name="Kwon S.-W."/>
        </authorList>
    </citation>
    <scope>NUCLEOTIDE SEQUENCE [LARGE SCALE GENOMIC DNA]</scope>
    <source>
        <strain evidence="13 14">CFWR-12</strain>
    </source>
</reference>
<dbReference type="GO" id="GO:0004746">
    <property type="term" value="F:riboflavin synthase activity"/>
    <property type="evidence" value="ECO:0007669"/>
    <property type="project" value="UniProtKB-EC"/>
</dbReference>
<evidence type="ECO:0000259" key="12">
    <source>
        <dbReference type="PROSITE" id="PS51177"/>
    </source>
</evidence>
<evidence type="ECO:0000256" key="2">
    <source>
        <dbReference type="ARBA" id="ARBA00002803"/>
    </source>
</evidence>
<protein>
    <recommendedName>
        <fullName evidence="5 9">Riboflavin synthase</fullName>
        <ecNumber evidence="4 9">2.5.1.9</ecNumber>
    </recommendedName>
</protein>
<feature type="repeat" description="Lumazine-binding" evidence="10">
    <location>
        <begin position="1"/>
        <end position="96"/>
    </location>
</feature>
<dbReference type="NCBIfam" id="TIGR00187">
    <property type="entry name" value="ribE"/>
    <property type="match status" value="1"/>
</dbReference>
<keyword evidence="8" id="KW-0677">Repeat</keyword>
<evidence type="ECO:0000256" key="6">
    <source>
        <dbReference type="ARBA" id="ARBA00022619"/>
    </source>
</evidence>
<dbReference type="EC" id="2.5.1.9" evidence="4 9"/>
<dbReference type="PANTHER" id="PTHR21098">
    <property type="entry name" value="RIBOFLAVIN SYNTHASE ALPHA CHAIN"/>
    <property type="match status" value="1"/>
</dbReference>
<evidence type="ECO:0000256" key="1">
    <source>
        <dbReference type="ARBA" id="ARBA00000968"/>
    </source>
</evidence>
<dbReference type="SUPFAM" id="SSF63380">
    <property type="entry name" value="Riboflavin synthase domain-like"/>
    <property type="match status" value="2"/>
</dbReference>
<dbReference type="Gene3D" id="2.40.30.20">
    <property type="match status" value="2"/>
</dbReference>
<proteinExistence type="predicted"/>
<evidence type="ECO:0000256" key="11">
    <source>
        <dbReference type="SAM" id="MobiDB-lite"/>
    </source>
</evidence>
<dbReference type="Pfam" id="PF00677">
    <property type="entry name" value="Lum_binding"/>
    <property type="match status" value="2"/>
</dbReference>
<dbReference type="NCBIfam" id="NF009566">
    <property type="entry name" value="PRK13020.1"/>
    <property type="match status" value="1"/>
</dbReference>
<dbReference type="InterPro" id="IPR023366">
    <property type="entry name" value="ATP_synth_asu-like_sf"/>
</dbReference>
<feature type="region of interest" description="Disordered" evidence="11">
    <location>
        <begin position="200"/>
        <end position="232"/>
    </location>
</feature>
<evidence type="ECO:0000256" key="10">
    <source>
        <dbReference type="PROSITE-ProRule" id="PRU00524"/>
    </source>
</evidence>
<dbReference type="RefSeq" id="WP_243556258.1">
    <property type="nucleotide sequence ID" value="NZ_CP094528.1"/>
</dbReference>
<dbReference type="Proteomes" id="UP000832097">
    <property type="component" value="Chromosome"/>
</dbReference>
<comment type="catalytic activity">
    <reaction evidence="1">
        <text>2 6,7-dimethyl-8-(1-D-ribityl)lumazine + H(+) = 5-amino-6-(D-ribitylamino)uracil + riboflavin</text>
        <dbReference type="Rhea" id="RHEA:20772"/>
        <dbReference type="ChEBI" id="CHEBI:15378"/>
        <dbReference type="ChEBI" id="CHEBI:15934"/>
        <dbReference type="ChEBI" id="CHEBI:57986"/>
        <dbReference type="ChEBI" id="CHEBI:58201"/>
        <dbReference type="EC" id="2.5.1.9"/>
    </reaction>
</comment>
<keyword evidence="7 13" id="KW-0808">Transferase</keyword>
<dbReference type="InterPro" id="IPR026017">
    <property type="entry name" value="Lumazine-bd_dom"/>
</dbReference>
<evidence type="ECO:0000256" key="8">
    <source>
        <dbReference type="ARBA" id="ARBA00022737"/>
    </source>
</evidence>
<dbReference type="InterPro" id="IPR017938">
    <property type="entry name" value="Riboflavin_synthase-like_b-brl"/>
</dbReference>